<dbReference type="InterPro" id="IPR030922">
    <property type="entry name" value="LptF"/>
</dbReference>
<evidence type="ECO:0000256" key="9">
    <source>
        <dbReference type="ARBA" id="ARBA00022989"/>
    </source>
</evidence>
<dbReference type="EMBL" id="LAPT01000121">
    <property type="protein sequence ID" value="PXF29216.1"/>
    <property type="molecule type" value="Genomic_DNA"/>
</dbReference>
<keyword evidence="14" id="KW-1185">Reference proteome</keyword>
<evidence type="ECO:0000313" key="14">
    <source>
        <dbReference type="Proteomes" id="UP000248090"/>
    </source>
</evidence>
<evidence type="ECO:0000256" key="8">
    <source>
        <dbReference type="ARBA" id="ARBA00022692"/>
    </source>
</evidence>
<evidence type="ECO:0000256" key="2">
    <source>
        <dbReference type="ARBA" id="ARBA00004429"/>
    </source>
</evidence>
<evidence type="ECO:0000256" key="11">
    <source>
        <dbReference type="ARBA" id="ARBA00026081"/>
    </source>
</evidence>
<evidence type="ECO:0000313" key="13">
    <source>
        <dbReference type="EMBL" id="PXF29216.1"/>
    </source>
</evidence>
<keyword evidence="7" id="KW-0997">Cell inner membrane</keyword>
<protein>
    <recommendedName>
        <fullName evidence="4">Lipopolysaccharide export system permease protein LptF</fullName>
    </recommendedName>
</protein>
<comment type="function">
    <text evidence="1">Part of the ABC transporter complex LptBFG involved in the translocation of lipopolysaccharide (LPS) from the inner membrane to the outer membrane.</text>
</comment>
<comment type="similarity">
    <text evidence="3">Belongs to the LptF/LptG family.</text>
</comment>
<dbReference type="NCBIfam" id="TIGR04407">
    <property type="entry name" value="LptF_YjgP"/>
    <property type="match status" value="1"/>
</dbReference>
<proteinExistence type="inferred from homology"/>
<feature type="transmembrane region" description="Helical" evidence="12">
    <location>
        <begin position="312"/>
        <end position="329"/>
    </location>
</feature>
<keyword evidence="6" id="KW-1003">Cell membrane</keyword>
<evidence type="ECO:0000256" key="5">
    <source>
        <dbReference type="ARBA" id="ARBA00022448"/>
    </source>
</evidence>
<keyword evidence="10 12" id="KW-0472">Membrane</keyword>
<evidence type="ECO:0000256" key="1">
    <source>
        <dbReference type="ARBA" id="ARBA00002265"/>
    </source>
</evidence>
<evidence type="ECO:0000256" key="3">
    <source>
        <dbReference type="ARBA" id="ARBA00007725"/>
    </source>
</evidence>
<comment type="subunit">
    <text evidence="11">Component of the lipopolysaccharide transport and assembly complex. The LptBFG transporter is composed of two ATP-binding proteins (LptB) and two transmembrane proteins (LptF and LptG).</text>
</comment>
<accession>A0ABX5LRD2</accession>
<feature type="transmembrane region" description="Helical" evidence="12">
    <location>
        <begin position="281"/>
        <end position="300"/>
    </location>
</feature>
<sequence>MTGDAVIKSGSIVTRYLGRELGFSMLAVSLVLLVIIMGGRLIKYLAQAAAGSIDPGVLASVMAYRLPAFLELILPLGFFLGILLGYGRLYVESEMTVLNACGISQSQVLRSTFIYASILAVCIAALSLWVSPWGLTKTAILLQQQSSASAVERLAPGRFQKSSDGRRVTYVEANGDAKWQMKGIFMAVADQNGQRQQILVADEGRQQADDNNEGRYWILNEGSRYTLTPGRADVVRSHFAEYGAKIAESEAAREIDQAETLSTARLLKLEQPARDLAHLQWRFSLPVMIFVVTLLALPLAQVHPRQGRFAKLIPAILVYLAYLFLLSWARTQVVKGHISPYIGLWWVHLLFLAVGVTLMWGPGWWRQQRYRQVLAAGKGAAS</sequence>
<dbReference type="Proteomes" id="UP000248090">
    <property type="component" value="Unassembled WGS sequence"/>
</dbReference>
<organism evidence="13 14">
    <name type="scientific">Pokkaliibacter plantistimulans</name>
    <dbReference type="NCBI Taxonomy" id="1635171"/>
    <lineage>
        <taxon>Bacteria</taxon>
        <taxon>Pseudomonadati</taxon>
        <taxon>Pseudomonadota</taxon>
        <taxon>Gammaproteobacteria</taxon>
        <taxon>Oceanospirillales</taxon>
        <taxon>Balneatrichaceae</taxon>
        <taxon>Pokkaliibacter</taxon>
    </lineage>
</organism>
<keyword evidence="8 12" id="KW-0812">Transmembrane</keyword>
<feature type="transmembrane region" description="Helical" evidence="12">
    <location>
        <begin position="113"/>
        <end position="135"/>
    </location>
</feature>
<feature type="transmembrane region" description="Helical" evidence="12">
    <location>
        <begin position="341"/>
        <end position="361"/>
    </location>
</feature>
<evidence type="ECO:0000256" key="4">
    <source>
        <dbReference type="ARBA" id="ARBA00014213"/>
    </source>
</evidence>
<dbReference type="PANTHER" id="PTHR33529:SF7">
    <property type="entry name" value="LIPOPOLYSACCHARIDE EXPORT SYSTEM PERMEASE PROTEIN LPTF"/>
    <property type="match status" value="1"/>
</dbReference>
<feature type="transmembrane region" description="Helical" evidence="12">
    <location>
        <begin position="21"/>
        <end position="42"/>
    </location>
</feature>
<keyword evidence="5" id="KW-0813">Transport</keyword>
<evidence type="ECO:0000256" key="7">
    <source>
        <dbReference type="ARBA" id="ARBA00022519"/>
    </source>
</evidence>
<keyword evidence="9 12" id="KW-1133">Transmembrane helix</keyword>
<comment type="subcellular location">
    <subcellularLocation>
        <location evidence="2">Cell inner membrane</location>
        <topology evidence="2">Multi-pass membrane protein</topology>
    </subcellularLocation>
</comment>
<gene>
    <name evidence="13" type="ORF">WH50_22010</name>
</gene>
<reference evidence="13 14" key="1">
    <citation type="submission" date="2015-03" db="EMBL/GenBank/DDBJ databases">
        <authorList>
            <person name="Krishnan R."/>
            <person name="Midha S."/>
            <person name="Patil P.B."/>
            <person name="Rameshkumar N."/>
        </authorList>
    </citation>
    <scope>NUCLEOTIDE SEQUENCE [LARGE SCALE GENOMIC DNA]</scope>
    <source>
        <strain evidence="13 14">L1E11</strain>
    </source>
</reference>
<evidence type="ECO:0000256" key="12">
    <source>
        <dbReference type="SAM" id="Phobius"/>
    </source>
</evidence>
<dbReference type="Pfam" id="PF03739">
    <property type="entry name" value="LptF_LptG"/>
    <property type="match status" value="1"/>
</dbReference>
<comment type="caution">
    <text evidence="13">The sequence shown here is derived from an EMBL/GenBank/DDBJ whole genome shotgun (WGS) entry which is preliminary data.</text>
</comment>
<evidence type="ECO:0000256" key="10">
    <source>
        <dbReference type="ARBA" id="ARBA00023136"/>
    </source>
</evidence>
<dbReference type="PANTHER" id="PTHR33529">
    <property type="entry name" value="SLR0882 PROTEIN-RELATED"/>
    <property type="match status" value="1"/>
</dbReference>
<dbReference type="InterPro" id="IPR005495">
    <property type="entry name" value="LptG/LptF_permease"/>
</dbReference>
<name>A0ABX5LRD2_9GAMM</name>
<evidence type="ECO:0000256" key="6">
    <source>
        <dbReference type="ARBA" id="ARBA00022475"/>
    </source>
</evidence>
<feature type="transmembrane region" description="Helical" evidence="12">
    <location>
        <begin position="62"/>
        <end position="86"/>
    </location>
</feature>